<dbReference type="Pfam" id="PF17801">
    <property type="entry name" value="Melibiase_C"/>
    <property type="match status" value="1"/>
</dbReference>
<evidence type="ECO:0000256" key="3">
    <source>
        <dbReference type="ARBA" id="ARBA00009743"/>
    </source>
</evidence>
<dbReference type="PROSITE" id="PS00512">
    <property type="entry name" value="ALPHA_GALACTOSIDASE"/>
    <property type="match status" value="1"/>
</dbReference>
<dbReference type="Proteomes" id="UP000239563">
    <property type="component" value="Chromosome XII"/>
</dbReference>
<dbReference type="CDD" id="cd14792">
    <property type="entry name" value="GH27"/>
    <property type="match status" value="1"/>
</dbReference>
<evidence type="ECO:0000256" key="9">
    <source>
        <dbReference type="ARBA" id="ARBA00023180"/>
    </source>
</evidence>
<comment type="catalytic activity">
    <reaction evidence="1 11">
        <text>Hydrolysis of terminal, non-reducing alpha-D-galactose residues in alpha-D-galactosides, including galactose oligosaccharides, galactomannans and galactolipids.</text>
        <dbReference type="EC" id="3.2.1.22"/>
    </reaction>
</comment>
<dbReference type="PRINTS" id="PR00748">
    <property type="entry name" value="MELIBIASE"/>
</dbReference>
<evidence type="ECO:0000256" key="8">
    <source>
        <dbReference type="ARBA" id="ARBA00023157"/>
    </source>
</evidence>
<evidence type="ECO:0000256" key="4">
    <source>
        <dbReference type="ARBA" id="ARBA00012755"/>
    </source>
</evidence>
<evidence type="ECO:0000256" key="5">
    <source>
        <dbReference type="ARBA" id="ARBA00022525"/>
    </source>
</evidence>
<dbReference type="SUPFAM" id="SSF51445">
    <property type="entry name" value="(Trans)glycosidases"/>
    <property type="match status" value="1"/>
</dbReference>
<dbReference type="FunFam" id="3.20.20.70:FF:000202">
    <property type="entry name" value="Alpha-galactosidase"/>
    <property type="match status" value="1"/>
</dbReference>
<dbReference type="GO" id="GO:0004557">
    <property type="term" value="F:alpha-galactosidase activity"/>
    <property type="evidence" value="ECO:0007669"/>
    <property type="project" value="UniProtKB-EC"/>
</dbReference>
<reference evidence="14 15" key="1">
    <citation type="submission" date="2017-02" db="EMBL/GenBank/DDBJ databases">
        <authorList>
            <person name="Peterson S.W."/>
        </authorList>
    </citation>
    <scope>NUCLEOTIDE SEQUENCE [LARGE SCALE GENOMIC DNA]</scope>
    <source>
        <strain evidence="14 15">SRS1_H2-8</strain>
    </source>
</reference>
<keyword evidence="6 12" id="KW-0732">Signal</keyword>
<accession>A0A2N8UHJ2</accession>
<feature type="signal peptide" evidence="12">
    <location>
        <begin position="1"/>
        <end position="20"/>
    </location>
</feature>
<keyword evidence="9" id="KW-0325">Glycoprotein</keyword>
<comment type="subcellular location">
    <subcellularLocation>
        <location evidence="2">Secreted</location>
    </subcellularLocation>
</comment>
<dbReference type="InterPro" id="IPR013780">
    <property type="entry name" value="Glyco_hydro_b"/>
</dbReference>
<keyword evidence="8 11" id="KW-1015">Disulfide bond</keyword>
<dbReference type="SUPFAM" id="SSF51011">
    <property type="entry name" value="Glycosyl hydrolase domain"/>
    <property type="match status" value="1"/>
</dbReference>
<dbReference type="EC" id="3.2.1.22" evidence="4 11"/>
<evidence type="ECO:0000256" key="2">
    <source>
        <dbReference type="ARBA" id="ARBA00004613"/>
    </source>
</evidence>
<dbReference type="EMBL" id="LT795065">
    <property type="protein sequence ID" value="SJX64426.1"/>
    <property type="molecule type" value="Genomic_DNA"/>
</dbReference>
<evidence type="ECO:0000313" key="15">
    <source>
        <dbReference type="Proteomes" id="UP000239563"/>
    </source>
</evidence>
<evidence type="ECO:0000256" key="6">
    <source>
        <dbReference type="ARBA" id="ARBA00022729"/>
    </source>
</evidence>
<dbReference type="InterPro" id="IPR006215">
    <property type="entry name" value="Glyco_hydro_melibiase"/>
</dbReference>
<keyword evidence="10 11" id="KW-0326">Glycosidase</keyword>
<dbReference type="InterPro" id="IPR002241">
    <property type="entry name" value="Glyco_hydro_27"/>
</dbReference>
<dbReference type="Gene3D" id="3.20.20.70">
    <property type="entry name" value="Aldolase class I"/>
    <property type="match status" value="1"/>
</dbReference>
<protein>
    <recommendedName>
        <fullName evidence="4 11">Alpha-galactosidase</fullName>
        <ecNumber evidence="4 11">3.2.1.22</ecNumber>
    </recommendedName>
    <alternativeName>
        <fullName evidence="11">Melibiase</fullName>
    </alternativeName>
</protein>
<proteinExistence type="inferred from homology"/>
<evidence type="ECO:0000313" key="14">
    <source>
        <dbReference type="EMBL" id="SJX64426.1"/>
    </source>
</evidence>
<evidence type="ECO:0000256" key="7">
    <source>
        <dbReference type="ARBA" id="ARBA00022801"/>
    </source>
</evidence>
<dbReference type="InterPro" id="IPR013785">
    <property type="entry name" value="Aldolase_TIM"/>
</dbReference>
<name>A0A2N8UHJ2_9BASI</name>
<feature type="domain" description="Alpha galactosidase C-terminal" evidence="13">
    <location>
        <begin position="334"/>
        <end position="436"/>
    </location>
</feature>
<evidence type="ECO:0000259" key="13">
    <source>
        <dbReference type="Pfam" id="PF17801"/>
    </source>
</evidence>
<dbReference type="Gene3D" id="2.60.40.1180">
    <property type="entry name" value="Golgi alpha-mannosidase II"/>
    <property type="match status" value="1"/>
</dbReference>
<gene>
    <name evidence="14" type="ORF">SRS1_15067</name>
</gene>
<sequence>MIPSTFATFIPLALAGAVSALNNGLARTPQMGWNTWNTFACNISQDTVLSAARAIKSENLDQYGYNYVVIDDCWQADQRDADTKALPANPQKFPNGLKAVVDEIKSLGLKAGIYSSAGVMTCGHHIGSLGYEDVDAQSYANDGFSYLKYDNCFSQGESGTPKLSFDRYNAMSQALNKTGQPILYSMCNWGEDWPWLFATEIANSWRISGDIYPSFNRDDDRCPCTDITHCNLQGFHCSIAKIIDFAASLGQKAYPGAWNDLDMLEVGNRGLSLDESLVHFSMWAMLKSPLILGNDLTKMTNQTRAIIKNKHVIDISQDPTGSPGVRLWKNQHNDGNTQLWKIELANGTYAVAAINVSESPKNVTISMDDVFFDEYLDNQDLNSQPWNAYDLWQGVDFSKNPTQPVAMETMRVAGGPFTGKLPEVTVPKHGIKLYKLTPAGNGKSAGQKRSSDGLDKETREFAEIRPSRIMGSQVFTV</sequence>
<evidence type="ECO:0000256" key="12">
    <source>
        <dbReference type="SAM" id="SignalP"/>
    </source>
</evidence>
<dbReference type="Pfam" id="PF16499">
    <property type="entry name" value="Melibiase_2"/>
    <property type="match status" value="1"/>
</dbReference>
<keyword evidence="5" id="KW-0964">Secreted</keyword>
<dbReference type="InterPro" id="IPR017853">
    <property type="entry name" value="GH"/>
</dbReference>
<dbReference type="InterPro" id="IPR041233">
    <property type="entry name" value="Melibiase_C"/>
</dbReference>
<dbReference type="PRINTS" id="PR00740">
    <property type="entry name" value="GLHYDRLASE27"/>
</dbReference>
<evidence type="ECO:0000256" key="11">
    <source>
        <dbReference type="RuleBase" id="RU361168"/>
    </source>
</evidence>
<dbReference type="PANTHER" id="PTHR11452:SF75">
    <property type="entry name" value="ALPHA-GALACTOSIDASE MEL1"/>
    <property type="match status" value="1"/>
</dbReference>
<keyword evidence="7 11" id="KW-0378">Hydrolase</keyword>
<evidence type="ECO:0000256" key="1">
    <source>
        <dbReference type="ARBA" id="ARBA00001255"/>
    </source>
</evidence>
<comment type="similarity">
    <text evidence="3 11">Belongs to the glycosyl hydrolase 27 family.</text>
</comment>
<evidence type="ECO:0000256" key="10">
    <source>
        <dbReference type="ARBA" id="ARBA00023295"/>
    </source>
</evidence>
<organism evidence="14 15">
    <name type="scientific">Sporisorium reilianum f. sp. reilianum</name>
    <dbReference type="NCBI Taxonomy" id="72559"/>
    <lineage>
        <taxon>Eukaryota</taxon>
        <taxon>Fungi</taxon>
        <taxon>Dikarya</taxon>
        <taxon>Basidiomycota</taxon>
        <taxon>Ustilaginomycotina</taxon>
        <taxon>Ustilaginomycetes</taxon>
        <taxon>Ustilaginales</taxon>
        <taxon>Ustilaginaceae</taxon>
        <taxon>Sporisorium</taxon>
    </lineage>
</organism>
<dbReference type="InterPro" id="IPR000111">
    <property type="entry name" value="Glyco_hydro_27/36_CS"/>
</dbReference>
<dbReference type="PANTHER" id="PTHR11452">
    <property type="entry name" value="ALPHA-GALACTOSIDASE/ALPHA-N-ACETYLGALACTOSAMINIDASE"/>
    <property type="match status" value="1"/>
</dbReference>
<dbReference type="AlphaFoldDB" id="A0A2N8UHJ2"/>
<dbReference type="GO" id="GO:0005995">
    <property type="term" value="P:melibiose catabolic process"/>
    <property type="evidence" value="ECO:0007669"/>
    <property type="project" value="UniProtKB-ARBA"/>
</dbReference>
<dbReference type="GO" id="GO:0005576">
    <property type="term" value="C:extracellular region"/>
    <property type="evidence" value="ECO:0007669"/>
    <property type="project" value="UniProtKB-SubCell"/>
</dbReference>
<feature type="chain" id="PRO_5014815486" description="Alpha-galactosidase" evidence="12">
    <location>
        <begin position="21"/>
        <end position="477"/>
    </location>
</feature>